<dbReference type="PANTHER" id="PTHR30576">
    <property type="entry name" value="COLANIC BIOSYNTHESIS UDP-GLUCOSE LIPID CARRIER TRANSFERASE"/>
    <property type="match status" value="1"/>
</dbReference>
<evidence type="ECO:0000259" key="3">
    <source>
        <dbReference type="Pfam" id="PF02397"/>
    </source>
</evidence>
<evidence type="ECO:0000313" key="5">
    <source>
        <dbReference type="Proteomes" id="UP000019365"/>
    </source>
</evidence>
<protein>
    <recommendedName>
        <fullName evidence="3">Bacterial sugar transferase domain-containing protein</fullName>
    </recommendedName>
</protein>
<keyword evidence="2" id="KW-0472">Membrane</keyword>
<comment type="similarity">
    <text evidence="1">Belongs to the bacterial sugar transferase family.</text>
</comment>
<dbReference type="PANTHER" id="PTHR30576:SF20">
    <property type="entry name" value="QUINOVOSAMINEPHOSPHOTRANSFERAE-RELATED"/>
    <property type="match status" value="1"/>
</dbReference>
<dbReference type="OrthoDB" id="9808602at2"/>
<comment type="caution">
    <text evidence="4">The sequence shown here is derived from an EMBL/GenBank/DDBJ whole genome shotgun (WGS) entry which is preliminary data.</text>
</comment>
<evidence type="ECO:0000313" key="4">
    <source>
        <dbReference type="EMBL" id="EWM55008.1"/>
    </source>
</evidence>
<dbReference type="EMBL" id="ATAX01000007">
    <property type="protein sequence ID" value="EWM55008.1"/>
    <property type="molecule type" value="Genomic_DNA"/>
</dbReference>
<feature type="domain" description="Bacterial sugar transferase" evidence="3">
    <location>
        <begin position="17"/>
        <end position="208"/>
    </location>
</feature>
<dbReference type="RefSeq" id="WP_037296625.1">
    <property type="nucleotide sequence ID" value="NZ_ATAX01000007.1"/>
</dbReference>
<keyword evidence="2" id="KW-1133">Transmembrane helix</keyword>
<dbReference type="Proteomes" id="UP000019365">
    <property type="component" value="Unassembled WGS sequence"/>
</dbReference>
<proteinExistence type="inferred from homology"/>
<dbReference type="GO" id="GO:0016780">
    <property type="term" value="F:phosphotransferase activity, for other substituted phosphate groups"/>
    <property type="evidence" value="ECO:0007669"/>
    <property type="project" value="TreeGrafter"/>
</dbReference>
<evidence type="ECO:0000256" key="2">
    <source>
        <dbReference type="SAM" id="Phobius"/>
    </source>
</evidence>
<feature type="transmembrane region" description="Helical" evidence="2">
    <location>
        <begin position="20"/>
        <end position="45"/>
    </location>
</feature>
<organism evidence="4 5">
    <name type="scientific">Ruminococcus flavefaciens 007c</name>
    <dbReference type="NCBI Taxonomy" id="1341157"/>
    <lineage>
        <taxon>Bacteria</taxon>
        <taxon>Bacillati</taxon>
        <taxon>Bacillota</taxon>
        <taxon>Clostridia</taxon>
        <taxon>Eubacteriales</taxon>
        <taxon>Oscillospiraceae</taxon>
        <taxon>Ruminococcus</taxon>
    </lineage>
</organism>
<sequence>MKRRKKAYNSYYNRVIKRLIDVFISGTAVIILLPVYVIIGIMIALEDGFPVLYRADRGGYMGRPFRIAKFRSMVKNADKIGGGTTALHDSRITRTGNFLRKTKLDELPQLVQVLKGDMSLIGPRPELLKYVDQYEGEEKDILKVRPGITDYSSVEFINLDEIVGSGNADEMYEKYVLKKKNKLRIKYAHTVSFRTDAYILFKTLSAVFNKATGFVFRNEHR</sequence>
<keyword evidence="2" id="KW-0812">Transmembrane</keyword>
<gene>
    <name evidence="4" type="ORF">RF007C_03155</name>
</gene>
<accession>W7UMH7</accession>
<name>W7UMH7_RUMFL</name>
<keyword evidence="5" id="KW-1185">Reference proteome</keyword>
<dbReference type="InterPro" id="IPR003362">
    <property type="entry name" value="Bact_transf"/>
</dbReference>
<dbReference type="AlphaFoldDB" id="W7UMH7"/>
<dbReference type="PATRIC" id="fig|1341157.4.peg.349"/>
<reference evidence="4 5" key="1">
    <citation type="journal article" date="2014" name="PLoS ONE">
        <title>Rumen cellulosomics: divergent fiber-degrading strategies revealed by comparative genome-wide analysis of six ruminococcal strains.</title>
        <authorList>
            <person name="Dassa B."/>
            <person name="Borovok I."/>
            <person name="Ruimy-Israeli V."/>
            <person name="Lamed R."/>
            <person name="Flint H.J."/>
            <person name="Duncan S.H."/>
            <person name="Henrissat B."/>
            <person name="Coutinho P."/>
            <person name="Morrison M."/>
            <person name="Mosoni P."/>
            <person name="Yeoman C.J."/>
            <person name="White B.A."/>
            <person name="Bayer E.A."/>
        </authorList>
    </citation>
    <scope>NUCLEOTIDE SEQUENCE [LARGE SCALE GENOMIC DNA]</scope>
    <source>
        <strain evidence="4 5">007c</strain>
    </source>
</reference>
<evidence type="ECO:0000256" key="1">
    <source>
        <dbReference type="ARBA" id="ARBA00006464"/>
    </source>
</evidence>
<dbReference type="Pfam" id="PF02397">
    <property type="entry name" value="Bac_transf"/>
    <property type="match status" value="1"/>
</dbReference>
<dbReference type="eggNOG" id="COG2148">
    <property type="taxonomic scope" value="Bacteria"/>
</dbReference>